<evidence type="ECO:0000256" key="11">
    <source>
        <dbReference type="ARBA" id="ARBA00023136"/>
    </source>
</evidence>
<feature type="transmembrane region" description="Helical" evidence="12">
    <location>
        <begin position="12"/>
        <end position="33"/>
    </location>
</feature>
<dbReference type="GO" id="GO:0016020">
    <property type="term" value="C:membrane"/>
    <property type="evidence" value="ECO:0007669"/>
    <property type="project" value="UniProtKB-SubCell"/>
</dbReference>
<feature type="domain" description="E3 Ubiquitin ligase MUL1-like" evidence="13">
    <location>
        <begin position="137"/>
        <end position="295"/>
    </location>
</feature>
<dbReference type="GO" id="GO:0061630">
    <property type="term" value="F:ubiquitin protein ligase activity"/>
    <property type="evidence" value="ECO:0007669"/>
    <property type="project" value="UniProtKB-EC"/>
</dbReference>
<evidence type="ECO:0000256" key="3">
    <source>
        <dbReference type="ARBA" id="ARBA00012483"/>
    </source>
</evidence>
<name>A0A6V1PF55_HETAK</name>
<feature type="transmembrane region" description="Helical" evidence="12">
    <location>
        <begin position="281"/>
        <end position="301"/>
    </location>
</feature>
<evidence type="ECO:0000313" key="14">
    <source>
        <dbReference type="EMBL" id="CAE0628699.1"/>
    </source>
</evidence>
<dbReference type="EC" id="2.3.2.27" evidence="3"/>
<evidence type="ECO:0000256" key="9">
    <source>
        <dbReference type="ARBA" id="ARBA00022833"/>
    </source>
</evidence>
<keyword evidence="11 12" id="KW-0472">Membrane</keyword>
<dbReference type="Pfam" id="PF12483">
    <property type="entry name" value="GIDE"/>
    <property type="match status" value="1"/>
</dbReference>
<dbReference type="AlphaFoldDB" id="A0A6V1PF55"/>
<evidence type="ECO:0000256" key="12">
    <source>
        <dbReference type="SAM" id="Phobius"/>
    </source>
</evidence>
<keyword evidence="8" id="KW-0833">Ubl conjugation pathway</keyword>
<evidence type="ECO:0000256" key="6">
    <source>
        <dbReference type="ARBA" id="ARBA00022723"/>
    </source>
</evidence>
<keyword evidence="9" id="KW-0862">Zinc</keyword>
<gene>
    <name evidence="14" type="ORF">HAKA00212_LOCUS7381</name>
</gene>
<evidence type="ECO:0000256" key="8">
    <source>
        <dbReference type="ARBA" id="ARBA00022786"/>
    </source>
</evidence>
<evidence type="ECO:0000259" key="13">
    <source>
        <dbReference type="Pfam" id="PF12483"/>
    </source>
</evidence>
<organism evidence="14">
    <name type="scientific">Heterosigma akashiwo</name>
    <name type="common">Chromophytic alga</name>
    <name type="synonym">Heterosigma carterae</name>
    <dbReference type="NCBI Taxonomy" id="2829"/>
    <lineage>
        <taxon>Eukaryota</taxon>
        <taxon>Sar</taxon>
        <taxon>Stramenopiles</taxon>
        <taxon>Ochrophyta</taxon>
        <taxon>Raphidophyceae</taxon>
        <taxon>Chattonellales</taxon>
        <taxon>Chattonellaceae</taxon>
        <taxon>Heterosigma</taxon>
    </lineage>
</organism>
<evidence type="ECO:0000256" key="10">
    <source>
        <dbReference type="ARBA" id="ARBA00022989"/>
    </source>
</evidence>
<dbReference type="GO" id="GO:0016567">
    <property type="term" value="P:protein ubiquitination"/>
    <property type="evidence" value="ECO:0007669"/>
    <property type="project" value="InterPro"/>
</dbReference>
<keyword evidence="6" id="KW-0479">Metal-binding</keyword>
<evidence type="ECO:0000256" key="2">
    <source>
        <dbReference type="ARBA" id="ARBA00004141"/>
    </source>
</evidence>
<keyword evidence="5 12" id="KW-0812">Transmembrane</keyword>
<evidence type="ECO:0000256" key="5">
    <source>
        <dbReference type="ARBA" id="ARBA00022692"/>
    </source>
</evidence>
<evidence type="ECO:0000256" key="4">
    <source>
        <dbReference type="ARBA" id="ARBA00022679"/>
    </source>
</evidence>
<dbReference type="EMBL" id="HBIU01015837">
    <property type="protein sequence ID" value="CAE0628699.1"/>
    <property type="molecule type" value="Transcribed_RNA"/>
</dbReference>
<comment type="subcellular location">
    <subcellularLocation>
        <location evidence="2">Membrane</location>
        <topology evidence="2">Multi-pass membrane protein</topology>
    </subcellularLocation>
</comment>
<dbReference type="InterPro" id="IPR022170">
    <property type="entry name" value="MUL1-like"/>
</dbReference>
<protein>
    <recommendedName>
        <fullName evidence="3">RING-type E3 ubiquitin transferase</fullName>
        <ecNumber evidence="3">2.3.2.27</ecNumber>
    </recommendedName>
</protein>
<proteinExistence type="predicted"/>
<accession>A0A6V1PF55</accession>
<dbReference type="GO" id="GO:0008270">
    <property type="term" value="F:zinc ion binding"/>
    <property type="evidence" value="ECO:0007669"/>
    <property type="project" value="UniProtKB-KW"/>
</dbReference>
<evidence type="ECO:0000256" key="1">
    <source>
        <dbReference type="ARBA" id="ARBA00000900"/>
    </source>
</evidence>
<reference evidence="14" key="1">
    <citation type="submission" date="2021-01" db="EMBL/GenBank/DDBJ databases">
        <authorList>
            <person name="Corre E."/>
            <person name="Pelletier E."/>
            <person name="Niang G."/>
            <person name="Scheremetjew M."/>
            <person name="Finn R."/>
            <person name="Kale V."/>
            <person name="Holt S."/>
            <person name="Cochrane G."/>
            <person name="Meng A."/>
            <person name="Brown T."/>
            <person name="Cohen L."/>
        </authorList>
    </citation>
    <scope>NUCLEOTIDE SEQUENCE</scope>
    <source>
        <strain evidence="14">CCMP3107</strain>
    </source>
</reference>
<keyword evidence="7" id="KW-0863">Zinc-finger</keyword>
<keyword evidence="4" id="KW-0808">Transferase</keyword>
<comment type="catalytic activity">
    <reaction evidence="1">
        <text>S-ubiquitinyl-[E2 ubiquitin-conjugating enzyme]-L-cysteine + [acceptor protein]-L-lysine = [E2 ubiquitin-conjugating enzyme]-L-cysteine + N(6)-ubiquitinyl-[acceptor protein]-L-lysine.</text>
        <dbReference type="EC" id="2.3.2.27"/>
    </reaction>
</comment>
<sequence>MGSLGPPRDNSSLALGIGAIASFGISCFCGSLFRRANEKSKLLRITKKVNVAGVQEGQYVMLQGCLVPKDEEGSLISPESQQPCVMYKMTKIRVVEELSAVKKSKTGQKKGTGTKNVAGDRTTCVGEERKEEKVENYSDQAVEQNDWKVKHEVMENNTEKTAMCLKDKTGSIAIETAGAQYFYGTGWGTSERFIAEKEELKRGQTRRALGIKILEEVLPVGQKVLVFGEVQNSDDDDAPLVVRRAAARSMFDRRTGIAKPFIVTCFGRTELLAQVEQSGVALAWTGGIFFLIGVGCTYFGLAGQSQHRIDRSPTPLFF</sequence>
<keyword evidence="10 12" id="KW-1133">Transmembrane helix</keyword>
<evidence type="ECO:0000256" key="7">
    <source>
        <dbReference type="ARBA" id="ARBA00022771"/>
    </source>
</evidence>